<protein>
    <submittedName>
        <fullName evidence="1">Sulfur carrier protein</fullName>
    </submittedName>
</protein>
<proteinExistence type="predicted"/>
<dbReference type="Proteomes" id="UP000588017">
    <property type="component" value="Unassembled WGS sequence"/>
</dbReference>
<dbReference type="InterPro" id="IPR003749">
    <property type="entry name" value="ThiS/MoaD-like"/>
</dbReference>
<evidence type="ECO:0000313" key="1">
    <source>
        <dbReference type="EMBL" id="MBB6166973.1"/>
    </source>
</evidence>
<dbReference type="AlphaFoldDB" id="A0A841KBZ0"/>
<dbReference type="PANTHER" id="PTHR34472:SF1">
    <property type="entry name" value="SULFUR CARRIER PROTEIN THIS"/>
    <property type="match status" value="1"/>
</dbReference>
<dbReference type="Pfam" id="PF02597">
    <property type="entry name" value="ThiS"/>
    <property type="match status" value="1"/>
</dbReference>
<name>A0A841KBZ0_9HYPH</name>
<sequence>MSMEAPAAAARIRVNGADELLTASTIAEFLSQRGLDPAGRGIAVARNGQVVPRARWQDEPLGAGDRIEIVHARQGG</sequence>
<dbReference type="CDD" id="cd00565">
    <property type="entry name" value="Ubl_ThiS"/>
    <property type="match status" value="1"/>
</dbReference>
<dbReference type="Gene3D" id="3.10.20.30">
    <property type="match status" value="1"/>
</dbReference>
<accession>A0A841KBZ0</accession>
<dbReference type="SUPFAM" id="SSF54285">
    <property type="entry name" value="MoaD/ThiS"/>
    <property type="match status" value="1"/>
</dbReference>
<gene>
    <name evidence="1" type="ORF">HNQ73_000581</name>
</gene>
<dbReference type="RefSeq" id="WP_183332034.1">
    <property type="nucleotide sequence ID" value="NZ_BMHX01000001.1"/>
</dbReference>
<organism evidence="1 2">
    <name type="scientific">Chelatococcus composti</name>
    <dbReference type="NCBI Taxonomy" id="1743235"/>
    <lineage>
        <taxon>Bacteria</taxon>
        <taxon>Pseudomonadati</taxon>
        <taxon>Pseudomonadota</taxon>
        <taxon>Alphaproteobacteria</taxon>
        <taxon>Hyphomicrobiales</taxon>
        <taxon>Chelatococcaceae</taxon>
        <taxon>Chelatococcus</taxon>
    </lineage>
</organism>
<evidence type="ECO:0000313" key="2">
    <source>
        <dbReference type="Proteomes" id="UP000588017"/>
    </source>
</evidence>
<dbReference type="InterPro" id="IPR012675">
    <property type="entry name" value="Beta-grasp_dom_sf"/>
</dbReference>
<reference evidence="1 2" key="1">
    <citation type="submission" date="2020-08" db="EMBL/GenBank/DDBJ databases">
        <title>Genomic Encyclopedia of Type Strains, Phase IV (KMG-IV): sequencing the most valuable type-strain genomes for metagenomic binning, comparative biology and taxonomic classification.</title>
        <authorList>
            <person name="Goeker M."/>
        </authorList>
    </citation>
    <scope>NUCLEOTIDE SEQUENCE [LARGE SCALE GENOMIC DNA]</scope>
    <source>
        <strain evidence="1 2">DSM 101465</strain>
    </source>
</reference>
<dbReference type="InterPro" id="IPR010035">
    <property type="entry name" value="Thi_S"/>
</dbReference>
<keyword evidence="2" id="KW-1185">Reference proteome</keyword>
<dbReference type="NCBIfam" id="TIGR01683">
    <property type="entry name" value="thiS"/>
    <property type="match status" value="1"/>
</dbReference>
<dbReference type="EMBL" id="JACHEH010000001">
    <property type="protein sequence ID" value="MBB6166973.1"/>
    <property type="molecule type" value="Genomic_DNA"/>
</dbReference>
<dbReference type="InterPro" id="IPR016155">
    <property type="entry name" value="Mopterin_synth/thiamin_S_b"/>
</dbReference>
<dbReference type="PANTHER" id="PTHR34472">
    <property type="entry name" value="SULFUR CARRIER PROTEIN THIS"/>
    <property type="match status" value="1"/>
</dbReference>
<comment type="caution">
    <text evidence="1">The sequence shown here is derived from an EMBL/GenBank/DDBJ whole genome shotgun (WGS) entry which is preliminary data.</text>
</comment>